<organism evidence="1 2">
    <name type="scientific">Lentithecium fluviatile CBS 122367</name>
    <dbReference type="NCBI Taxonomy" id="1168545"/>
    <lineage>
        <taxon>Eukaryota</taxon>
        <taxon>Fungi</taxon>
        <taxon>Dikarya</taxon>
        <taxon>Ascomycota</taxon>
        <taxon>Pezizomycotina</taxon>
        <taxon>Dothideomycetes</taxon>
        <taxon>Pleosporomycetidae</taxon>
        <taxon>Pleosporales</taxon>
        <taxon>Massarineae</taxon>
        <taxon>Lentitheciaceae</taxon>
        <taxon>Lentithecium</taxon>
    </lineage>
</organism>
<accession>A0A6G1J7E4</accession>
<evidence type="ECO:0000313" key="2">
    <source>
        <dbReference type="Proteomes" id="UP000799291"/>
    </source>
</evidence>
<evidence type="ECO:0000313" key="1">
    <source>
        <dbReference type="EMBL" id="KAF2686442.1"/>
    </source>
</evidence>
<sequence length="228" mass="25375">MDNVMSFNNVQSQIMLHELFHLGYRSDRDSIGVSDPRCVDRGIKGRRGLAYGPARAKWLARATQGGPQVASTNNDNYVYFLISKWMTQRFGQYREPEFSAKLPKFGWPVEAFKRDDDALDDALTRRVDFLDGVSVEGAPEALPDFDIITDDAEFYGGEQDPEAADLMPTCNTDISDNALTTDAPCVEGVIDSFCEYLSNEWANMSCETPYEAMGYALTGSGSTEENLL</sequence>
<dbReference type="Proteomes" id="UP000799291">
    <property type="component" value="Unassembled WGS sequence"/>
</dbReference>
<dbReference type="EMBL" id="MU005576">
    <property type="protein sequence ID" value="KAF2686442.1"/>
    <property type="molecule type" value="Genomic_DNA"/>
</dbReference>
<reference evidence="1" key="1">
    <citation type="journal article" date="2020" name="Stud. Mycol.">
        <title>101 Dothideomycetes genomes: a test case for predicting lifestyles and emergence of pathogens.</title>
        <authorList>
            <person name="Haridas S."/>
            <person name="Albert R."/>
            <person name="Binder M."/>
            <person name="Bloem J."/>
            <person name="Labutti K."/>
            <person name="Salamov A."/>
            <person name="Andreopoulos B."/>
            <person name="Baker S."/>
            <person name="Barry K."/>
            <person name="Bills G."/>
            <person name="Bluhm B."/>
            <person name="Cannon C."/>
            <person name="Castanera R."/>
            <person name="Culley D."/>
            <person name="Daum C."/>
            <person name="Ezra D."/>
            <person name="Gonzalez J."/>
            <person name="Henrissat B."/>
            <person name="Kuo A."/>
            <person name="Liang C."/>
            <person name="Lipzen A."/>
            <person name="Lutzoni F."/>
            <person name="Magnuson J."/>
            <person name="Mondo S."/>
            <person name="Nolan M."/>
            <person name="Ohm R."/>
            <person name="Pangilinan J."/>
            <person name="Park H.-J."/>
            <person name="Ramirez L."/>
            <person name="Alfaro M."/>
            <person name="Sun H."/>
            <person name="Tritt A."/>
            <person name="Yoshinaga Y."/>
            <person name="Zwiers L.-H."/>
            <person name="Turgeon B."/>
            <person name="Goodwin S."/>
            <person name="Spatafora J."/>
            <person name="Crous P."/>
            <person name="Grigoriev I."/>
        </authorList>
    </citation>
    <scope>NUCLEOTIDE SEQUENCE</scope>
    <source>
        <strain evidence="1">CBS 122367</strain>
    </source>
</reference>
<dbReference type="AlphaFoldDB" id="A0A6G1J7E4"/>
<keyword evidence="2" id="KW-1185">Reference proteome</keyword>
<name>A0A6G1J7E4_9PLEO</name>
<proteinExistence type="predicted"/>
<dbReference type="OrthoDB" id="3780976at2759"/>
<protein>
    <submittedName>
        <fullName evidence="1">Uncharacterized protein</fullName>
    </submittedName>
</protein>
<gene>
    <name evidence="1" type="ORF">K458DRAFT_402078</name>
</gene>